<dbReference type="GeneID" id="111276683"/>
<dbReference type="PANTHER" id="PTHR47947">
    <property type="entry name" value="CYTOCHROME P450 82C3-RELATED"/>
    <property type="match status" value="1"/>
</dbReference>
<dbReference type="GO" id="GO:0016705">
    <property type="term" value="F:oxidoreductase activity, acting on paired donors, with incorporation or reduction of molecular oxygen"/>
    <property type="evidence" value="ECO:0007669"/>
    <property type="project" value="InterPro"/>
</dbReference>
<dbReference type="GO" id="GO:0020037">
    <property type="term" value="F:heme binding"/>
    <property type="evidence" value="ECO:0007669"/>
    <property type="project" value="InterPro"/>
</dbReference>
<dbReference type="RefSeq" id="XP_022718165.1">
    <property type="nucleotide sequence ID" value="XM_022862430.1"/>
</dbReference>
<proteinExistence type="inferred from homology"/>
<dbReference type="AlphaFoldDB" id="A0A6P5WPW0"/>
<keyword evidence="6 8" id="KW-0503">Monooxygenase</keyword>
<evidence type="ECO:0000256" key="5">
    <source>
        <dbReference type="ARBA" id="ARBA00023004"/>
    </source>
</evidence>
<dbReference type="Proteomes" id="UP000515121">
    <property type="component" value="Unplaced"/>
</dbReference>
<dbReference type="InterPro" id="IPR002401">
    <property type="entry name" value="Cyt_P450_E_grp-I"/>
</dbReference>
<evidence type="ECO:0000256" key="2">
    <source>
        <dbReference type="ARBA" id="ARBA00022617"/>
    </source>
</evidence>
<dbReference type="PRINTS" id="PR00463">
    <property type="entry name" value="EP450I"/>
</dbReference>
<evidence type="ECO:0000256" key="7">
    <source>
        <dbReference type="PIRSR" id="PIRSR602401-1"/>
    </source>
</evidence>
<keyword evidence="9" id="KW-1185">Reference proteome</keyword>
<comment type="similarity">
    <text evidence="1 8">Belongs to the cytochrome P450 family.</text>
</comment>
<evidence type="ECO:0000313" key="9">
    <source>
        <dbReference type="Proteomes" id="UP000515121"/>
    </source>
</evidence>
<dbReference type="InterPro" id="IPR036396">
    <property type="entry name" value="Cyt_P450_sf"/>
</dbReference>
<keyword evidence="2 7" id="KW-0349">Heme</keyword>
<keyword evidence="5 7" id="KW-0408">Iron</keyword>
<evidence type="ECO:0000256" key="3">
    <source>
        <dbReference type="ARBA" id="ARBA00022723"/>
    </source>
</evidence>
<dbReference type="PRINTS" id="PR00385">
    <property type="entry name" value="P450"/>
</dbReference>
<dbReference type="Gene3D" id="1.10.630.10">
    <property type="entry name" value="Cytochrome P450"/>
    <property type="match status" value="1"/>
</dbReference>
<evidence type="ECO:0000256" key="8">
    <source>
        <dbReference type="RuleBase" id="RU000461"/>
    </source>
</evidence>
<evidence type="ECO:0000256" key="1">
    <source>
        <dbReference type="ARBA" id="ARBA00010617"/>
    </source>
</evidence>
<dbReference type="GO" id="GO:0005506">
    <property type="term" value="F:iron ion binding"/>
    <property type="evidence" value="ECO:0007669"/>
    <property type="project" value="InterPro"/>
</dbReference>
<dbReference type="OrthoDB" id="1055148at2759"/>
<dbReference type="GO" id="GO:0004497">
    <property type="term" value="F:monooxygenase activity"/>
    <property type="evidence" value="ECO:0007669"/>
    <property type="project" value="UniProtKB-KW"/>
</dbReference>
<evidence type="ECO:0000256" key="4">
    <source>
        <dbReference type="ARBA" id="ARBA00023002"/>
    </source>
</evidence>
<reference evidence="10" key="1">
    <citation type="submission" date="2025-08" db="UniProtKB">
        <authorList>
            <consortium name="RefSeq"/>
        </authorList>
    </citation>
    <scope>IDENTIFICATION</scope>
    <source>
        <tissue evidence="10">Fruit stalk</tissue>
    </source>
</reference>
<keyword evidence="4 8" id="KW-0560">Oxidoreductase</keyword>
<keyword evidence="3 7" id="KW-0479">Metal-binding</keyword>
<protein>
    <submittedName>
        <fullName evidence="10">Cytochrome P450 81E8-like</fullName>
    </submittedName>
</protein>
<feature type="binding site" description="axial binding residue" evidence="7">
    <location>
        <position position="294"/>
    </location>
    <ligand>
        <name>heme</name>
        <dbReference type="ChEBI" id="CHEBI:30413"/>
    </ligand>
    <ligandPart>
        <name>Fe</name>
        <dbReference type="ChEBI" id="CHEBI:18248"/>
    </ligandPart>
</feature>
<evidence type="ECO:0000313" key="10">
    <source>
        <dbReference type="RefSeq" id="XP_022718165.1"/>
    </source>
</evidence>
<dbReference type="InterPro" id="IPR050651">
    <property type="entry name" value="Plant_Cytochrome_P450_Monoox"/>
</dbReference>
<evidence type="ECO:0000256" key="6">
    <source>
        <dbReference type="ARBA" id="ARBA00023033"/>
    </source>
</evidence>
<dbReference type="KEGG" id="dzi:111276683"/>
<sequence>MILLKKLYNVVSSQDDSFVKVKLKPMLSEFTFNMIIRMVAGKQYNIGEEVTGKLEGKRLQKLVEDLFQAGVSGNIGDFFPSLQWIDFQGFKKNTVRLFKETDAFLQDLNDEHRMNKGDFEREDTMISHFLSLQESQPEYYTDENIKAQMMDMLNASIDTIVSTIEWSMSNLLNNPNALEKTIAEVDCLVGQDKLLDEVHDLRKLNYLQNVISETLRLHTIAPLLIPHRSSDNCTLGGYHIPKDTMLFVNAWAIHRDPKLWDEPTSFRPDRFGNGEIDHETNYKLMPFGMGRRSCPGMDLARRTVGLVLGLLIQCFEWKRVGEKEIDMTEGKGVTMPKAEPLEALCKAGDMANKLLS</sequence>
<dbReference type="InterPro" id="IPR017972">
    <property type="entry name" value="Cyt_P450_CS"/>
</dbReference>
<comment type="cofactor">
    <cofactor evidence="7">
        <name>heme</name>
        <dbReference type="ChEBI" id="CHEBI:30413"/>
    </cofactor>
</comment>
<dbReference type="PROSITE" id="PS00086">
    <property type="entry name" value="CYTOCHROME_P450"/>
    <property type="match status" value="1"/>
</dbReference>
<gene>
    <name evidence="10" type="primary">LOC111276683</name>
</gene>
<organism evidence="9 10">
    <name type="scientific">Durio zibethinus</name>
    <name type="common">Durian</name>
    <dbReference type="NCBI Taxonomy" id="66656"/>
    <lineage>
        <taxon>Eukaryota</taxon>
        <taxon>Viridiplantae</taxon>
        <taxon>Streptophyta</taxon>
        <taxon>Embryophyta</taxon>
        <taxon>Tracheophyta</taxon>
        <taxon>Spermatophyta</taxon>
        <taxon>Magnoliopsida</taxon>
        <taxon>eudicotyledons</taxon>
        <taxon>Gunneridae</taxon>
        <taxon>Pentapetalae</taxon>
        <taxon>rosids</taxon>
        <taxon>malvids</taxon>
        <taxon>Malvales</taxon>
        <taxon>Malvaceae</taxon>
        <taxon>Helicteroideae</taxon>
        <taxon>Durio</taxon>
    </lineage>
</organism>
<dbReference type="SUPFAM" id="SSF48264">
    <property type="entry name" value="Cytochrome P450"/>
    <property type="match status" value="1"/>
</dbReference>
<dbReference type="PANTHER" id="PTHR47947:SF24">
    <property type="entry name" value="ISOFLAVONE 2'-HYDROXYLASE-LIKE"/>
    <property type="match status" value="1"/>
</dbReference>
<name>A0A6P5WPW0_DURZI</name>
<dbReference type="InterPro" id="IPR001128">
    <property type="entry name" value="Cyt_P450"/>
</dbReference>
<dbReference type="Pfam" id="PF00067">
    <property type="entry name" value="p450"/>
    <property type="match status" value="1"/>
</dbReference>
<accession>A0A6P5WPW0</accession>